<sequence>MEEISVLTGPPEDPQTSPRNQSKKPLLVETGRPGAGLGGVVSRWSHLEVSPGSLTWRSDQLHPPAPPSSSILQLHPPAPSFSRFNLLPLSGAPPPGRCTSSTPPEEHIQAELEDEPHVLQPELLIEPQGVVLI</sequence>
<name>A0A4Z2F485_9TELE</name>
<reference evidence="2 3" key="1">
    <citation type="submission" date="2019-03" db="EMBL/GenBank/DDBJ databases">
        <title>First draft genome of Liparis tanakae, snailfish: a comprehensive survey of snailfish specific genes.</title>
        <authorList>
            <person name="Kim W."/>
            <person name="Song I."/>
            <person name="Jeong J.-H."/>
            <person name="Kim D."/>
            <person name="Kim S."/>
            <person name="Ryu S."/>
            <person name="Song J.Y."/>
            <person name="Lee S.K."/>
        </authorList>
    </citation>
    <scope>NUCLEOTIDE SEQUENCE [LARGE SCALE GENOMIC DNA]</scope>
    <source>
        <tissue evidence="2">Muscle</tissue>
    </source>
</reference>
<keyword evidence="3" id="KW-1185">Reference proteome</keyword>
<organism evidence="2 3">
    <name type="scientific">Liparis tanakae</name>
    <name type="common">Tanaka's snailfish</name>
    <dbReference type="NCBI Taxonomy" id="230148"/>
    <lineage>
        <taxon>Eukaryota</taxon>
        <taxon>Metazoa</taxon>
        <taxon>Chordata</taxon>
        <taxon>Craniata</taxon>
        <taxon>Vertebrata</taxon>
        <taxon>Euteleostomi</taxon>
        <taxon>Actinopterygii</taxon>
        <taxon>Neopterygii</taxon>
        <taxon>Teleostei</taxon>
        <taxon>Neoteleostei</taxon>
        <taxon>Acanthomorphata</taxon>
        <taxon>Eupercaria</taxon>
        <taxon>Perciformes</taxon>
        <taxon>Cottioidei</taxon>
        <taxon>Cottales</taxon>
        <taxon>Liparidae</taxon>
        <taxon>Liparis</taxon>
    </lineage>
</organism>
<accession>A0A4Z2F485</accession>
<dbReference type="EMBL" id="SRLO01001690">
    <property type="protein sequence ID" value="TNN35898.1"/>
    <property type="molecule type" value="Genomic_DNA"/>
</dbReference>
<proteinExistence type="predicted"/>
<comment type="caution">
    <text evidence="2">The sequence shown here is derived from an EMBL/GenBank/DDBJ whole genome shotgun (WGS) entry which is preliminary data.</text>
</comment>
<dbReference type="Proteomes" id="UP000314294">
    <property type="component" value="Unassembled WGS sequence"/>
</dbReference>
<evidence type="ECO:0000313" key="3">
    <source>
        <dbReference type="Proteomes" id="UP000314294"/>
    </source>
</evidence>
<dbReference type="AlphaFoldDB" id="A0A4Z2F485"/>
<feature type="region of interest" description="Disordered" evidence="1">
    <location>
        <begin position="1"/>
        <end position="34"/>
    </location>
</feature>
<protein>
    <submittedName>
        <fullName evidence="2">Uncharacterized protein</fullName>
    </submittedName>
</protein>
<gene>
    <name evidence="2" type="ORF">EYF80_053943</name>
</gene>
<evidence type="ECO:0000256" key="1">
    <source>
        <dbReference type="SAM" id="MobiDB-lite"/>
    </source>
</evidence>
<evidence type="ECO:0000313" key="2">
    <source>
        <dbReference type="EMBL" id="TNN35898.1"/>
    </source>
</evidence>